<organism evidence="2">
    <name type="scientific">Phytophthora nicotianae</name>
    <name type="common">Potato buckeye rot agent</name>
    <name type="synonym">Phytophthora parasitica</name>
    <dbReference type="NCBI Taxonomy" id="4792"/>
    <lineage>
        <taxon>Eukaryota</taxon>
        <taxon>Sar</taxon>
        <taxon>Stramenopiles</taxon>
        <taxon>Oomycota</taxon>
        <taxon>Peronosporomycetes</taxon>
        <taxon>Peronosporales</taxon>
        <taxon>Peronosporaceae</taxon>
        <taxon>Phytophthora</taxon>
    </lineage>
</organism>
<name>W2M6F5_PHYNI</name>
<dbReference type="EMBL" id="KI696432">
    <property type="protein sequence ID" value="ETM31956.1"/>
    <property type="molecule type" value="Genomic_DNA"/>
</dbReference>
<proteinExistence type="predicted"/>
<feature type="region of interest" description="Disordered" evidence="1">
    <location>
        <begin position="51"/>
        <end position="94"/>
    </location>
</feature>
<reference evidence="2" key="1">
    <citation type="submission" date="2013-11" db="EMBL/GenBank/DDBJ databases">
        <title>The Genome Sequence of Phytophthora parasitica IAC_01/95.</title>
        <authorList>
            <consortium name="The Broad Institute Genomics Platform"/>
            <person name="Russ C."/>
            <person name="Tyler B."/>
            <person name="Panabieres F."/>
            <person name="Shan W."/>
            <person name="Tripathy S."/>
            <person name="Grunwald N."/>
            <person name="Machado M."/>
            <person name="Johnson C.S."/>
            <person name="Arredondo F."/>
            <person name="Hong C."/>
            <person name="Coffey M."/>
            <person name="Young S.K."/>
            <person name="Zeng Q."/>
            <person name="Gargeya S."/>
            <person name="Fitzgerald M."/>
            <person name="Abouelleil A."/>
            <person name="Alvarado L."/>
            <person name="Chapman S.B."/>
            <person name="Gainer-Dewar J."/>
            <person name="Goldberg J."/>
            <person name="Griggs A."/>
            <person name="Gujja S."/>
            <person name="Hansen M."/>
            <person name="Howarth C."/>
            <person name="Imamovic A."/>
            <person name="Ireland A."/>
            <person name="Larimer J."/>
            <person name="McCowan C."/>
            <person name="Murphy C."/>
            <person name="Pearson M."/>
            <person name="Poon T.W."/>
            <person name="Priest M."/>
            <person name="Roberts A."/>
            <person name="Saif S."/>
            <person name="Shea T."/>
            <person name="Sykes S."/>
            <person name="Wortman J."/>
            <person name="Nusbaum C."/>
            <person name="Birren B."/>
        </authorList>
    </citation>
    <scope>NUCLEOTIDE SEQUENCE [LARGE SCALE GENOMIC DNA]</scope>
    <source>
        <strain evidence="2">IAC_01/95</strain>
    </source>
</reference>
<gene>
    <name evidence="2" type="ORF">L914_20548</name>
</gene>
<sequence>MTSPARRTACLCRKLSLPQDCRHGSAVPKAANRYGNCALPRGGAQLIPDRSRVNARAKARRGGGTAAAKRGQSARQRPGAGRRSRGTRGGAPTTRIFLPRPKWYPCVPSTPAYLWRAKIAYLSYFLRHSFAWTSERSSSNAARVSKSGHADDQGG</sequence>
<feature type="compositionally biased region" description="Low complexity" evidence="1">
    <location>
        <begin position="66"/>
        <end position="79"/>
    </location>
</feature>
<feature type="region of interest" description="Disordered" evidence="1">
    <location>
        <begin position="136"/>
        <end position="155"/>
    </location>
</feature>
<dbReference type="AlphaFoldDB" id="W2M6F5"/>
<evidence type="ECO:0000256" key="1">
    <source>
        <dbReference type="SAM" id="MobiDB-lite"/>
    </source>
</evidence>
<evidence type="ECO:0000313" key="2">
    <source>
        <dbReference type="EMBL" id="ETM31956.1"/>
    </source>
</evidence>
<accession>W2M6F5</accession>
<dbReference type="Proteomes" id="UP000054532">
    <property type="component" value="Unassembled WGS sequence"/>
</dbReference>
<protein>
    <submittedName>
        <fullName evidence="2">Uncharacterized protein</fullName>
    </submittedName>
</protein>